<dbReference type="SUPFAM" id="SSF54001">
    <property type="entry name" value="Cysteine proteinases"/>
    <property type="match status" value="1"/>
</dbReference>
<dbReference type="Pfam" id="PF05257">
    <property type="entry name" value="CHAP"/>
    <property type="match status" value="1"/>
</dbReference>
<sequence length="564" mass="59392">MQQQPHSSQTSHRVRAALPALLLRAVRGAGRATTLLTGVLALVLLVVPTTVDRISLTTSTYLCSGYANCQAAGYGHAGYRQAASTSYWRMYTGHNCTNYVAYRLIQSGMPDVRPWEGSGNASNWGAAMASITDQTPTVGSIAWYRSNVSPAGSNGHVAYVEQVISDTEIIVSEDYWGGDFHWRRVTKSGGGWPSGFIHFNDRVLAPTTAPAIVGTPAVGAPLEVAAGAWTPTPSSITVRWLADGAAIPGATTATYVPTPDVKGKALTAEVTAELSGYSAGRAVLATAPVAPGRFQPTVLPTIQGVAEVGQTLTLTPPSWSPQPKKYKTQWYADGAAVPEATGASLVLTRAHLGKSISARTVASASGYKKSRATAAPTTPVLAKPVTLTSPSRVKGRPVVGQKLVARAGTTKPGDATATYAWFRDGQRIARTTKPTYTVRRADLGRTLSVQVTLSRRHFRSTTESVTVAAVTTRPEVKVRADATRKRVAVDVRVRAPGASKPDGAMTVSVGGRTVEIQVVGGAARVVLRDLRPGVKPVVVRYAGTDIVRPAVARATVTVPKGGKR</sequence>
<dbReference type="InterPro" id="IPR038765">
    <property type="entry name" value="Papain-like_cys_pep_sf"/>
</dbReference>
<dbReference type="OrthoDB" id="614750at2"/>
<dbReference type="RefSeq" id="WP_135837390.1">
    <property type="nucleotide sequence ID" value="NZ_SRRO01000001.1"/>
</dbReference>
<proteinExistence type="predicted"/>
<protein>
    <submittedName>
        <fullName evidence="2">CHAP domain-containing protein</fullName>
    </submittedName>
</protein>
<organism evidence="2 3">
    <name type="scientific">Nocardioides eburneiflavus</name>
    <dbReference type="NCBI Taxonomy" id="2518372"/>
    <lineage>
        <taxon>Bacteria</taxon>
        <taxon>Bacillati</taxon>
        <taxon>Actinomycetota</taxon>
        <taxon>Actinomycetes</taxon>
        <taxon>Propionibacteriales</taxon>
        <taxon>Nocardioidaceae</taxon>
        <taxon>Nocardioides</taxon>
    </lineage>
</organism>
<evidence type="ECO:0000313" key="2">
    <source>
        <dbReference type="EMBL" id="TGN62847.1"/>
    </source>
</evidence>
<evidence type="ECO:0000259" key="1">
    <source>
        <dbReference type="PROSITE" id="PS50911"/>
    </source>
</evidence>
<dbReference type="PROSITE" id="PS50911">
    <property type="entry name" value="CHAP"/>
    <property type="match status" value="1"/>
</dbReference>
<dbReference type="AlphaFoldDB" id="A0A4Z1CE41"/>
<dbReference type="Gene3D" id="3.90.1720.10">
    <property type="entry name" value="endopeptidase domain like (from Nostoc punctiforme)"/>
    <property type="match status" value="1"/>
</dbReference>
<dbReference type="Gene3D" id="2.60.40.2700">
    <property type="match status" value="3"/>
</dbReference>
<evidence type="ECO:0000313" key="3">
    <source>
        <dbReference type="Proteomes" id="UP000297496"/>
    </source>
</evidence>
<dbReference type="InterPro" id="IPR007921">
    <property type="entry name" value="CHAP_dom"/>
</dbReference>
<gene>
    <name evidence="2" type="ORF">EXE59_01955</name>
</gene>
<comment type="caution">
    <text evidence="2">The sequence shown here is derived from an EMBL/GenBank/DDBJ whole genome shotgun (WGS) entry which is preliminary data.</text>
</comment>
<dbReference type="EMBL" id="SRRO01000001">
    <property type="protein sequence ID" value="TGN62847.1"/>
    <property type="molecule type" value="Genomic_DNA"/>
</dbReference>
<accession>A0A4Z1CE41</accession>
<keyword evidence="3" id="KW-1185">Reference proteome</keyword>
<feature type="domain" description="Peptidase C51" evidence="1">
    <location>
        <begin position="71"/>
        <end position="198"/>
    </location>
</feature>
<reference evidence="2 3" key="1">
    <citation type="submission" date="2019-04" db="EMBL/GenBank/DDBJ databases">
        <title>Three New Species of Nocardioides, Nocardioides euryhalodurans sp. nov., Nocardioides seonyuensis sp. nov. and Nocardioides eburneoflavus sp. nov. Isolated from Soil.</title>
        <authorList>
            <person name="Roh S.G."/>
            <person name="Lee C."/>
            <person name="Kim M.-K."/>
            <person name="Kim S.B."/>
        </authorList>
    </citation>
    <scope>NUCLEOTIDE SEQUENCE [LARGE SCALE GENOMIC DNA]</scope>
    <source>
        <strain evidence="2 3">MMS17-SY213</strain>
    </source>
</reference>
<name>A0A4Z1CE41_9ACTN</name>
<dbReference type="Proteomes" id="UP000297496">
    <property type="component" value="Unassembled WGS sequence"/>
</dbReference>